<gene>
    <name evidence="3" type="ORF">AAAT34_10335</name>
</gene>
<organism evidence="3 4">
    <name type="scientific">Hallella faecis</name>
    <dbReference type="NCBI Taxonomy" id="2841596"/>
    <lineage>
        <taxon>Bacteria</taxon>
        <taxon>Pseudomonadati</taxon>
        <taxon>Bacteroidota</taxon>
        <taxon>Bacteroidia</taxon>
        <taxon>Bacteroidales</taxon>
        <taxon>Prevotellaceae</taxon>
        <taxon>Hallella</taxon>
    </lineage>
</organism>
<feature type="compositionally biased region" description="Basic and acidic residues" evidence="2">
    <location>
        <begin position="135"/>
        <end position="151"/>
    </location>
</feature>
<evidence type="ECO:0000256" key="2">
    <source>
        <dbReference type="SAM" id="MobiDB-lite"/>
    </source>
</evidence>
<feature type="repeat" description="TPR" evidence="1">
    <location>
        <begin position="76"/>
        <end position="109"/>
    </location>
</feature>
<comment type="caution">
    <text evidence="3">The sequence shown here is derived from an EMBL/GenBank/DDBJ whole genome shotgun (WGS) entry which is preliminary data.</text>
</comment>
<dbReference type="Gene3D" id="1.25.40.10">
    <property type="entry name" value="Tetratricopeptide repeat domain"/>
    <property type="match status" value="2"/>
</dbReference>
<sequence>MAQADRNYVRSGNKLYRQQKYAQAETEYRKALDKNSNNTQAMYNLGCALLMQQKDSSAIALLEKAGKAETAKKRKAMAYHNIGVICQNHQLYSQAIEAYKESLRNNPSDNQTRYNLALCKRQMKNQKGGGNKNQKKQEQKQQKQENKDKKQNKQQKQQSSPQKAEEKMSKDNAEQLLNAAIQEEKATQQRMKKQQQSAQRRRLQKNW</sequence>
<dbReference type="InterPro" id="IPR011990">
    <property type="entry name" value="TPR-like_helical_dom_sf"/>
</dbReference>
<keyword evidence="4" id="KW-1185">Reference proteome</keyword>
<evidence type="ECO:0000313" key="4">
    <source>
        <dbReference type="Proteomes" id="UP001487296"/>
    </source>
</evidence>
<dbReference type="Pfam" id="PF13432">
    <property type="entry name" value="TPR_16"/>
    <property type="match status" value="1"/>
</dbReference>
<reference evidence="3 4" key="1">
    <citation type="submission" date="2024-04" db="EMBL/GenBank/DDBJ databases">
        <title>Human intestinal bacterial collection.</title>
        <authorList>
            <person name="Pauvert C."/>
            <person name="Hitch T.C.A."/>
            <person name="Clavel T."/>
        </authorList>
    </citation>
    <scope>NUCLEOTIDE SEQUENCE [LARGE SCALE GENOMIC DNA]</scope>
    <source>
        <strain evidence="3 4">CLA-AA-H145</strain>
    </source>
</reference>
<dbReference type="EMBL" id="JBBNFP010000047">
    <property type="protein sequence ID" value="MEQ2487433.1"/>
    <property type="molecule type" value="Genomic_DNA"/>
</dbReference>
<dbReference type="PROSITE" id="PS50005">
    <property type="entry name" value="TPR"/>
    <property type="match status" value="1"/>
</dbReference>
<accession>A0ABV1FSN6</accession>
<dbReference type="Proteomes" id="UP001487296">
    <property type="component" value="Unassembled WGS sequence"/>
</dbReference>
<evidence type="ECO:0000256" key="1">
    <source>
        <dbReference type="PROSITE-ProRule" id="PRU00339"/>
    </source>
</evidence>
<keyword evidence="1" id="KW-0802">TPR repeat</keyword>
<dbReference type="InterPro" id="IPR019734">
    <property type="entry name" value="TPR_rpt"/>
</dbReference>
<feature type="compositionally biased region" description="Basic and acidic residues" evidence="2">
    <location>
        <begin position="163"/>
        <end position="173"/>
    </location>
</feature>
<name>A0ABV1FSN6_9BACT</name>
<evidence type="ECO:0000313" key="3">
    <source>
        <dbReference type="EMBL" id="MEQ2487433.1"/>
    </source>
</evidence>
<dbReference type="SMART" id="SM00028">
    <property type="entry name" value="TPR"/>
    <property type="match status" value="3"/>
</dbReference>
<dbReference type="SUPFAM" id="SSF48452">
    <property type="entry name" value="TPR-like"/>
    <property type="match status" value="1"/>
</dbReference>
<protein>
    <submittedName>
        <fullName evidence="3">Tetratricopeptide repeat protein</fullName>
    </submittedName>
</protein>
<dbReference type="RefSeq" id="WP_252344969.1">
    <property type="nucleotide sequence ID" value="NZ_JAHKBE010000049.1"/>
</dbReference>
<feature type="region of interest" description="Disordered" evidence="2">
    <location>
        <begin position="124"/>
        <end position="207"/>
    </location>
</feature>
<proteinExistence type="predicted"/>